<accession>A0A2M7CQI0</accession>
<evidence type="ECO:0000259" key="1">
    <source>
        <dbReference type="Pfam" id="PF12146"/>
    </source>
</evidence>
<comment type="caution">
    <text evidence="2">The sequence shown here is derived from an EMBL/GenBank/DDBJ whole genome shotgun (WGS) entry which is preliminary data.</text>
</comment>
<sequence>MNKFFLITRDGMKIAANLYSVEKPLGWFVLSHMMPATKESYKDLATKLQNAGYESIAIDLRGHGESENGPEEFFYFKDKEHQKSILDLEAAANYLIKERKATPNKISFIGASIGANLSLQYITNPSAGGSEFQTAILLSPGLNYRGIKTEPMAKNIKSGQNVFFVSAADDDPNAEENKILYELTPDTANKKIQIYKTGGHGTDILKNQPELYNLIIEFLK</sequence>
<feature type="domain" description="Serine aminopeptidase S33" evidence="1">
    <location>
        <begin position="24"/>
        <end position="152"/>
    </location>
</feature>
<organism evidence="2 3">
    <name type="scientific">Candidatus Wolfebacteria bacterium CG02_land_8_20_14_3_00_37_12</name>
    <dbReference type="NCBI Taxonomy" id="1975066"/>
    <lineage>
        <taxon>Bacteria</taxon>
        <taxon>Candidatus Wolfeibacteriota</taxon>
    </lineage>
</organism>
<dbReference type="EMBL" id="PEUH01000008">
    <property type="protein sequence ID" value="PIV31950.1"/>
    <property type="molecule type" value="Genomic_DNA"/>
</dbReference>
<dbReference type="Proteomes" id="UP000230595">
    <property type="component" value="Unassembled WGS sequence"/>
</dbReference>
<dbReference type="Gene3D" id="3.40.50.1820">
    <property type="entry name" value="alpha/beta hydrolase"/>
    <property type="match status" value="1"/>
</dbReference>
<proteinExistence type="predicted"/>
<dbReference type="SUPFAM" id="SSF53474">
    <property type="entry name" value="alpha/beta-Hydrolases"/>
    <property type="match status" value="1"/>
</dbReference>
<dbReference type="AlphaFoldDB" id="A0A2M7CQI0"/>
<evidence type="ECO:0000313" key="3">
    <source>
        <dbReference type="Proteomes" id="UP000230595"/>
    </source>
</evidence>
<evidence type="ECO:0000313" key="2">
    <source>
        <dbReference type="EMBL" id="PIV31950.1"/>
    </source>
</evidence>
<protein>
    <recommendedName>
        <fullName evidence="1">Serine aminopeptidase S33 domain-containing protein</fullName>
    </recommendedName>
</protein>
<dbReference type="Pfam" id="PF12146">
    <property type="entry name" value="Hydrolase_4"/>
    <property type="match status" value="1"/>
</dbReference>
<dbReference type="InterPro" id="IPR029058">
    <property type="entry name" value="AB_hydrolase_fold"/>
</dbReference>
<dbReference type="InterPro" id="IPR022742">
    <property type="entry name" value="Hydrolase_4"/>
</dbReference>
<reference evidence="3" key="1">
    <citation type="submission" date="2017-09" db="EMBL/GenBank/DDBJ databases">
        <title>Depth-based differentiation of microbial function through sediment-hosted aquifers and enrichment of novel symbionts in the deep terrestrial subsurface.</title>
        <authorList>
            <person name="Probst A.J."/>
            <person name="Ladd B."/>
            <person name="Jarett J.K."/>
            <person name="Geller-Mcgrath D.E."/>
            <person name="Sieber C.M.K."/>
            <person name="Emerson J.B."/>
            <person name="Anantharaman K."/>
            <person name="Thomas B.C."/>
            <person name="Malmstrom R."/>
            <person name="Stieglmeier M."/>
            <person name="Klingl A."/>
            <person name="Woyke T."/>
            <person name="Ryan C.M."/>
            <person name="Banfield J.F."/>
        </authorList>
    </citation>
    <scope>NUCLEOTIDE SEQUENCE [LARGE SCALE GENOMIC DNA]</scope>
</reference>
<name>A0A2M7CQI0_9BACT</name>
<gene>
    <name evidence="2" type="ORF">COS33_00515</name>
</gene>